<dbReference type="PANTHER" id="PTHR41317">
    <property type="entry name" value="PD-(D_E)XK NUCLEASE FAMILY TRANSPOSASE"/>
    <property type="match status" value="1"/>
</dbReference>
<reference evidence="1 2" key="1">
    <citation type="submission" date="2012-01" db="EMBL/GenBank/DDBJ databases">
        <title>The Genome Sequence of Treponema denticola SP33.</title>
        <authorList>
            <consortium name="The Broad Institute Genome Sequencing Platform"/>
            <person name="Earl A."/>
            <person name="Ward D."/>
            <person name="Feldgarden M."/>
            <person name="Gevers D."/>
            <person name="Blanton J.M."/>
            <person name="Fenno C.J."/>
            <person name="Baranova O.V."/>
            <person name="Mathney J."/>
            <person name="Dewhirst F.E."/>
            <person name="Izard J."/>
            <person name="Young S.K."/>
            <person name="Zeng Q."/>
            <person name="Gargeya S."/>
            <person name="Fitzgerald M."/>
            <person name="Haas B."/>
            <person name="Abouelleil A."/>
            <person name="Alvarado L."/>
            <person name="Arachchi H.M."/>
            <person name="Berlin A."/>
            <person name="Chapman S.B."/>
            <person name="Gearin G."/>
            <person name="Goldberg J."/>
            <person name="Griggs A."/>
            <person name="Gujja S."/>
            <person name="Hansen M."/>
            <person name="Heiman D."/>
            <person name="Howarth C."/>
            <person name="Larimer J."/>
            <person name="Lui A."/>
            <person name="MacDonald P.J.P."/>
            <person name="McCowen C."/>
            <person name="Montmayeur A."/>
            <person name="Murphy C."/>
            <person name="Neiman D."/>
            <person name="Pearson M."/>
            <person name="Priest M."/>
            <person name="Roberts A."/>
            <person name="Saif S."/>
            <person name="Shea T."/>
            <person name="Sisk P."/>
            <person name="Stolte C."/>
            <person name="Sykes S."/>
            <person name="Wortman J."/>
            <person name="Nusbaum C."/>
            <person name="Birren B."/>
        </authorList>
    </citation>
    <scope>NUCLEOTIDE SEQUENCE [LARGE SCALE GENOMIC DNA]</scope>
    <source>
        <strain evidence="1 2">SP33</strain>
    </source>
</reference>
<dbReference type="RefSeq" id="WP_010696980.1">
    <property type="nucleotide sequence ID" value="NZ_KB442454.1"/>
</dbReference>
<dbReference type="PANTHER" id="PTHR41317:SF1">
    <property type="entry name" value="PD-(D_E)XK NUCLEASE FAMILY TRANSPOSASE"/>
    <property type="match status" value="1"/>
</dbReference>
<dbReference type="HOGENOM" id="CLU_057504_0_2_12"/>
<comment type="caution">
    <text evidence="1">The sequence shown here is derived from an EMBL/GenBank/DDBJ whole genome shotgun (WGS) entry which is preliminary data.</text>
</comment>
<dbReference type="EMBL" id="AGDZ01000028">
    <property type="protein sequence ID" value="EMB21706.1"/>
    <property type="molecule type" value="Genomic_DNA"/>
</dbReference>
<proteinExistence type="predicted"/>
<evidence type="ECO:0008006" key="3">
    <source>
        <dbReference type="Google" id="ProtNLM"/>
    </source>
</evidence>
<organism evidence="1 2">
    <name type="scientific">Treponema denticola SP33</name>
    <dbReference type="NCBI Taxonomy" id="999437"/>
    <lineage>
        <taxon>Bacteria</taxon>
        <taxon>Pseudomonadati</taxon>
        <taxon>Spirochaetota</taxon>
        <taxon>Spirochaetia</taxon>
        <taxon>Spirochaetales</taxon>
        <taxon>Treponemataceae</taxon>
        <taxon>Treponema</taxon>
    </lineage>
</organism>
<name>M2AEX5_TREDN</name>
<dbReference type="AlphaFoldDB" id="M2AEX5"/>
<dbReference type="Pfam" id="PF12784">
    <property type="entry name" value="PDDEXK_2"/>
    <property type="match status" value="1"/>
</dbReference>
<gene>
    <name evidence="1" type="ORF">HMPREF9733_02043</name>
</gene>
<dbReference type="OrthoDB" id="9803508at2"/>
<dbReference type="PATRIC" id="fig|999437.3.peg.2106"/>
<evidence type="ECO:0000313" key="1">
    <source>
        <dbReference type="EMBL" id="EMB21706.1"/>
    </source>
</evidence>
<dbReference type="NCBIfam" id="TIGR01784">
    <property type="entry name" value="T_den_put_tspse"/>
    <property type="match status" value="1"/>
</dbReference>
<evidence type="ECO:0000313" key="2">
    <source>
        <dbReference type="Proteomes" id="UP000016183"/>
    </source>
</evidence>
<protein>
    <recommendedName>
        <fullName evidence="3">Rpn family recombination-promoting nuclease/putative transposase</fullName>
    </recommendedName>
</protein>
<sequence length="304" mass="35616">MAQLFKITLRNDYAFKRVFGVEENKDVLQDLLECILDISSENIAGLELMDKELHKDSINDKTGVLDVKLRLKNNTIVDIEIQNRWNSEFVQRTIFYWAKMYTENLKTSEVYTKLPKCITINIVGEGFDLNNLLHSEYNVVEKHLNDRLSDELEIHFLNLAKVKEQQENIEHDEKKKKLYNWLKFIETDNPEVRNMLAQESPMMAKANATIEVMEMSPKEKWLYENRMKYEYDKASWKHVGYQEGIEEGILQGEIKGLQQGLEQGFANGSYQTKLETARLMKQANCELDFVIQMTGLSKEEIEKL</sequence>
<accession>M2AEX5</accession>
<dbReference type="Proteomes" id="UP000016183">
    <property type="component" value="Unassembled WGS sequence"/>
</dbReference>
<dbReference type="InterPro" id="IPR010106">
    <property type="entry name" value="RpnA"/>
</dbReference>